<evidence type="ECO:0000313" key="1">
    <source>
        <dbReference type="EMBL" id="MCZ8537100.1"/>
    </source>
</evidence>
<dbReference type="EMBL" id="JAMKBJ010000005">
    <property type="protein sequence ID" value="MCZ8537100.1"/>
    <property type="molecule type" value="Genomic_DNA"/>
</dbReference>
<sequence>MLGNNYENLFGYIKYFENDNLEFYKWQSTKREDGVITMSYPVYDKKLREFIQDVYDSGIMLNDYQSLVSSDISTGDDAIILINNTDNSEKLRALLTYFVRQERFSEGSWAEAANKRIFLSILLKLKSMGEEC</sequence>
<protein>
    <submittedName>
        <fullName evidence="1">DUF6508 domain-containing protein</fullName>
    </submittedName>
</protein>
<dbReference type="RefSeq" id="WP_269926191.1">
    <property type="nucleotide sequence ID" value="NZ_JAMKBJ010000005.1"/>
</dbReference>
<dbReference type="AlphaFoldDB" id="A0A9X3LGR3"/>
<dbReference type="Proteomes" id="UP001152173">
    <property type="component" value="Unassembled WGS sequence"/>
</dbReference>
<accession>A0A9X3LGR3</accession>
<dbReference type="Pfam" id="PF20118">
    <property type="entry name" value="DUF6508"/>
    <property type="match status" value="1"/>
</dbReference>
<evidence type="ECO:0000313" key="2">
    <source>
        <dbReference type="Proteomes" id="UP001152173"/>
    </source>
</evidence>
<reference evidence="1" key="1">
    <citation type="submission" date="2022-05" db="EMBL/GenBank/DDBJ databases">
        <authorList>
            <person name="Colautti A."/>
            <person name="Iacumin L."/>
        </authorList>
    </citation>
    <scope>NUCLEOTIDE SEQUENCE</scope>
    <source>
        <strain evidence="1">SK 55</strain>
    </source>
</reference>
<comment type="caution">
    <text evidence="1">The sequence shown here is derived from an EMBL/GenBank/DDBJ whole genome shotgun (WGS) entry which is preliminary data.</text>
</comment>
<keyword evidence="2" id="KW-1185">Reference proteome</keyword>
<organism evidence="1 2">
    <name type="scientific">Paenisporosarcina quisquiliarum</name>
    <dbReference type="NCBI Taxonomy" id="365346"/>
    <lineage>
        <taxon>Bacteria</taxon>
        <taxon>Bacillati</taxon>
        <taxon>Bacillota</taxon>
        <taxon>Bacilli</taxon>
        <taxon>Bacillales</taxon>
        <taxon>Caryophanaceae</taxon>
        <taxon>Paenisporosarcina</taxon>
    </lineage>
</organism>
<proteinExistence type="predicted"/>
<name>A0A9X3LGR3_9BACL</name>
<dbReference type="InterPro" id="IPR045425">
    <property type="entry name" value="DUF6508"/>
</dbReference>
<gene>
    <name evidence="1" type="ORF">M9R32_07915</name>
</gene>